<accession>A0A447GAI3</accession>
<protein>
    <recommendedName>
        <fullName evidence="4">Lipoprotein LpqN</fullName>
    </recommendedName>
</protein>
<sequence>MKTWKKNLHLPFHGTSRSSGLLCVAFGTASLVCLSGVLVGCGERGGGSPKADFHPDPARPVPGIVATEPEHIPPDTVACVPSLTGEGRAHPANVSDPAAPRITLNVPDGWTSVAGSGDTASILTGPDGMTAKVTITPTDLPPDRAFLGYTSALRGSAPGFNFSIAGDPFCGYSSELLTGTLRGSSGAIQFADRITHIWTNTKQYLVAIHLEGPTGVAGFSVAKSALMQNFAIVIP</sequence>
<dbReference type="Proteomes" id="UP000269998">
    <property type="component" value="Chromosome"/>
</dbReference>
<reference evidence="3" key="1">
    <citation type="submission" date="2018-02" db="EMBL/GenBank/DDBJ databases">
        <authorList>
            <person name="Seth-Smith MB H."/>
            <person name="Seth-Smith H."/>
        </authorList>
    </citation>
    <scope>NUCLEOTIDE SEQUENCE [LARGE SCALE GENOMIC DNA]</scope>
</reference>
<evidence type="ECO:0000313" key="2">
    <source>
        <dbReference type="EMBL" id="VDM87362.1"/>
    </source>
</evidence>
<gene>
    <name evidence="2" type="ORF">MB901379_00901</name>
</gene>
<organism evidence="2 3">
    <name type="scientific">Mycobacterium basiliense</name>
    <dbReference type="NCBI Taxonomy" id="2094119"/>
    <lineage>
        <taxon>Bacteria</taxon>
        <taxon>Bacillati</taxon>
        <taxon>Actinomycetota</taxon>
        <taxon>Actinomycetes</taxon>
        <taxon>Mycobacteriales</taxon>
        <taxon>Mycobacteriaceae</taxon>
        <taxon>Mycobacterium</taxon>
    </lineage>
</organism>
<keyword evidence="3" id="KW-1185">Reference proteome</keyword>
<keyword evidence="1" id="KW-0472">Membrane</keyword>
<evidence type="ECO:0000256" key="1">
    <source>
        <dbReference type="SAM" id="Phobius"/>
    </source>
</evidence>
<proteinExistence type="predicted"/>
<evidence type="ECO:0008006" key="4">
    <source>
        <dbReference type="Google" id="ProtNLM"/>
    </source>
</evidence>
<evidence type="ECO:0000313" key="3">
    <source>
        <dbReference type="Proteomes" id="UP000269998"/>
    </source>
</evidence>
<dbReference type="EMBL" id="LR130759">
    <property type="protein sequence ID" value="VDM87362.1"/>
    <property type="molecule type" value="Genomic_DNA"/>
</dbReference>
<keyword evidence="1" id="KW-1133">Transmembrane helix</keyword>
<feature type="transmembrane region" description="Helical" evidence="1">
    <location>
        <begin position="21"/>
        <end position="40"/>
    </location>
</feature>
<dbReference type="KEGG" id="mbai:MB901379_00901"/>
<name>A0A447GAI3_9MYCO</name>
<dbReference type="AlphaFoldDB" id="A0A447GAI3"/>
<keyword evidence="1" id="KW-0812">Transmembrane</keyword>